<comment type="caution">
    <text evidence="2">The sequence shown here is derived from an EMBL/GenBank/DDBJ whole genome shotgun (WGS) entry which is preliminary data.</text>
</comment>
<dbReference type="Proteomes" id="UP000756921">
    <property type="component" value="Unassembled WGS sequence"/>
</dbReference>
<proteinExistence type="predicted"/>
<feature type="compositionally biased region" description="Low complexity" evidence="1">
    <location>
        <begin position="1"/>
        <end position="20"/>
    </location>
</feature>
<dbReference type="AlphaFoldDB" id="A0A9P6GA68"/>
<dbReference type="OrthoDB" id="10576443at2759"/>
<keyword evidence="3" id="KW-1185">Reference proteome</keyword>
<gene>
    <name evidence="2" type="ORF">PMIN01_11373</name>
</gene>
<evidence type="ECO:0000313" key="3">
    <source>
        <dbReference type="Proteomes" id="UP000756921"/>
    </source>
</evidence>
<feature type="region of interest" description="Disordered" evidence="1">
    <location>
        <begin position="71"/>
        <end position="94"/>
    </location>
</feature>
<name>A0A9P6GA68_9PLEO</name>
<sequence length="227" mass="23545">MEAPTRFPTTPSQSSTSGTSDAHTPPSTPGAADLKKALHLTGKALRLATRSVAPDPNAAVTAPSGETFLGPSDANFLLDQKPSSSVQEPGAASKKAAPRTNLAVFLARFETLAFDKLSHADPISQTLPHLDHLAKRVKAFQSACSHARTYPNPDSFSAKDLLAEAASLQSTATRLAGTAEPCIPVLCAWVQDIAALTRDGARNATRHGGTHALAVQGPRRAQAVAGG</sequence>
<organism evidence="2 3">
    <name type="scientific">Paraphaeosphaeria minitans</name>
    <dbReference type="NCBI Taxonomy" id="565426"/>
    <lineage>
        <taxon>Eukaryota</taxon>
        <taxon>Fungi</taxon>
        <taxon>Dikarya</taxon>
        <taxon>Ascomycota</taxon>
        <taxon>Pezizomycotina</taxon>
        <taxon>Dothideomycetes</taxon>
        <taxon>Pleosporomycetidae</taxon>
        <taxon>Pleosporales</taxon>
        <taxon>Massarineae</taxon>
        <taxon>Didymosphaeriaceae</taxon>
        <taxon>Paraphaeosphaeria</taxon>
    </lineage>
</organism>
<dbReference type="EMBL" id="WJXW01000014">
    <property type="protein sequence ID" value="KAF9730504.1"/>
    <property type="molecule type" value="Genomic_DNA"/>
</dbReference>
<evidence type="ECO:0000256" key="1">
    <source>
        <dbReference type="SAM" id="MobiDB-lite"/>
    </source>
</evidence>
<reference evidence="2" key="1">
    <citation type="journal article" date="2020" name="Mol. Plant Microbe Interact.">
        <title>Genome Sequence of the Biocontrol Agent Coniothyrium minitans strain Conio (IMI 134523).</title>
        <authorList>
            <person name="Patel D."/>
            <person name="Shittu T.A."/>
            <person name="Baroncelli R."/>
            <person name="Muthumeenakshi S."/>
            <person name="Osborne T.H."/>
            <person name="Janganan T.K."/>
            <person name="Sreenivasaprasad S."/>
        </authorList>
    </citation>
    <scope>NUCLEOTIDE SEQUENCE</scope>
    <source>
        <strain evidence="2">Conio</strain>
    </source>
</reference>
<accession>A0A9P6GA68</accession>
<feature type="region of interest" description="Disordered" evidence="1">
    <location>
        <begin position="1"/>
        <end position="33"/>
    </location>
</feature>
<protein>
    <submittedName>
        <fullName evidence="2">Uncharacterized protein</fullName>
    </submittedName>
</protein>
<evidence type="ECO:0000313" key="2">
    <source>
        <dbReference type="EMBL" id="KAF9730504.1"/>
    </source>
</evidence>